<dbReference type="eggNOG" id="arCOG05812">
    <property type="taxonomic scope" value="Archaea"/>
</dbReference>
<evidence type="ECO:0000313" key="1">
    <source>
        <dbReference type="EMBL" id="AIF69651.1"/>
    </source>
</evidence>
<reference evidence="2" key="1">
    <citation type="submission" date="2013-06" db="EMBL/GenBank/DDBJ databases">
        <title>Complete Genome Sequence of Hyperthermophilic Palaeococcus pacificus DY20341T, Isolated from a Deep-Sea Hydrothermal Sediments.</title>
        <authorList>
            <person name="Zeng X."/>
            <person name="Shao Z."/>
        </authorList>
    </citation>
    <scope>NUCLEOTIDE SEQUENCE [LARGE SCALE GENOMIC DNA]</scope>
    <source>
        <strain evidence="2">DY20341</strain>
    </source>
</reference>
<keyword evidence="2" id="KW-1185">Reference proteome</keyword>
<evidence type="ECO:0000313" key="2">
    <source>
        <dbReference type="Proteomes" id="UP000027981"/>
    </source>
</evidence>
<proteinExistence type="predicted"/>
<dbReference type="AlphaFoldDB" id="A0A075LU44"/>
<dbReference type="GeneID" id="24842373"/>
<accession>A0A075LU44</accession>
<dbReference type="KEGG" id="ppac:PAP_06265"/>
<gene>
    <name evidence="1" type="ORF">PAP_06265</name>
</gene>
<dbReference type="Proteomes" id="UP000027981">
    <property type="component" value="Chromosome"/>
</dbReference>
<dbReference type="HOGENOM" id="CLU_1599099_0_0_2"/>
<dbReference type="STRING" id="1343739.PAP_06265"/>
<reference evidence="1 2" key="2">
    <citation type="journal article" date="2015" name="Genome Announc.">
        <title>Complete Genome Sequence of Hyperthermophilic Piezophilic Archaeon Palaeococcus pacificus DY20341T, Isolated from Deep-Sea Hydrothermal Sediments.</title>
        <authorList>
            <person name="Zeng X."/>
            <person name="Jebbar M."/>
            <person name="Shao Z."/>
        </authorList>
    </citation>
    <scope>NUCLEOTIDE SEQUENCE [LARGE SCALE GENOMIC DNA]</scope>
    <source>
        <strain evidence="1 2">DY20341</strain>
    </source>
</reference>
<organism evidence="1 2">
    <name type="scientific">Palaeococcus pacificus DY20341</name>
    <dbReference type="NCBI Taxonomy" id="1343739"/>
    <lineage>
        <taxon>Archaea</taxon>
        <taxon>Methanobacteriati</taxon>
        <taxon>Methanobacteriota</taxon>
        <taxon>Thermococci</taxon>
        <taxon>Thermococcales</taxon>
        <taxon>Thermococcaceae</taxon>
        <taxon>Palaeococcus</taxon>
    </lineage>
</organism>
<dbReference type="EMBL" id="CP006019">
    <property type="protein sequence ID" value="AIF69651.1"/>
    <property type="molecule type" value="Genomic_DNA"/>
</dbReference>
<protein>
    <submittedName>
        <fullName evidence="1">Uncharacterized protein</fullName>
    </submittedName>
</protein>
<dbReference type="OrthoDB" id="84888at2157"/>
<name>A0A075LU44_9EURY</name>
<sequence length="166" mass="19392">MSTVSKIVRYSDEEKFLSDMDDILGRFTYLAGRYGSGNVIEGLLLWDYIGIQDDEGMKIFRLGEFPYVEGTLKIDIEKLRLLEKYFDEMESKWDEITTDEIAHFVKMINMALGEERVFYDAYELGLGRGEAYLIINIKALHYLDHVVDAEDRDVFEEAVQLLMEYL</sequence>
<dbReference type="RefSeq" id="WP_048165187.1">
    <property type="nucleotide sequence ID" value="NZ_CP006019.1"/>
</dbReference>